<reference evidence="2" key="1">
    <citation type="submission" date="2020-02" db="EMBL/GenBank/DDBJ databases">
        <authorList>
            <person name="Meier V. D."/>
        </authorList>
    </citation>
    <scope>NUCLEOTIDE SEQUENCE</scope>
    <source>
        <strain evidence="2">AVDCRST_MAG04</strain>
    </source>
</reference>
<feature type="region of interest" description="Disordered" evidence="1">
    <location>
        <begin position="315"/>
        <end position="337"/>
    </location>
</feature>
<feature type="region of interest" description="Disordered" evidence="1">
    <location>
        <begin position="381"/>
        <end position="437"/>
    </location>
</feature>
<feature type="compositionally biased region" description="Basic residues" evidence="1">
    <location>
        <begin position="1"/>
        <end position="13"/>
    </location>
</feature>
<dbReference type="AlphaFoldDB" id="A0A6J4IE28"/>
<organism evidence="2">
    <name type="scientific">uncultured Acetobacteraceae bacterium</name>
    <dbReference type="NCBI Taxonomy" id="169975"/>
    <lineage>
        <taxon>Bacteria</taxon>
        <taxon>Pseudomonadati</taxon>
        <taxon>Pseudomonadota</taxon>
        <taxon>Alphaproteobacteria</taxon>
        <taxon>Acetobacterales</taxon>
        <taxon>Acetobacteraceae</taxon>
        <taxon>environmental samples</taxon>
    </lineage>
</organism>
<feature type="compositionally biased region" description="Low complexity" evidence="1">
    <location>
        <begin position="281"/>
        <end position="297"/>
    </location>
</feature>
<gene>
    <name evidence="2" type="ORF">AVDCRST_MAG04-1932</name>
</gene>
<feature type="non-terminal residue" evidence="2">
    <location>
        <position position="1"/>
    </location>
</feature>
<feature type="compositionally biased region" description="Basic residues" evidence="1">
    <location>
        <begin position="162"/>
        <end position="172"/>
    </location>
</feature>
<accession>A0A6J4IE28</accession>
<feature type="compositionally biased region" description="Basic and acidic residues" evidence="1">
    <location>
        <begin position="101"/>
        <end position="120"/>
    </location>
</feature>
<feature type="region of interest" description="Disordered" evidence="1">
    <location>
        <begin position="1"/>
        <end position="297"/>
    </location>
</feature>
<sequence length="437" mass="45864">EHHHHPRPRRAPARRPPPAPMGAGAHRGAHAAPLVGSAAARKARPAFPAAPLPGSAAPTRVAAAPGGEGAARLGHRRRDVRLRAGVHAARLPLRAVRQRHRADPEHARRRVPDAPAHHGELQAGDLPPRPRQPSVGAAGRAGGGAGLPGASELAESGERQQARRAAHRLRHRGGGDGLPRPRPAGGHPEARRHRRLRRALAPGIRRHDAVAEGARPLRGADRQPHDGGDGAHRDRSVLRRRRQRGAVRGELPPAHQGAAGVRRGPRGDQAQAGRGPRSDEAPAGGAAAARRGRAVPGRAREVGARLLGAGDADRLHLRLRQPDGPRGRHGDRLPDPVQRHLRASARVRHAEGDGVHELLSQPGGAVGGAYPGGAGLPAGLGPVLAPLQPGRPSHLPAAEHDRGPRHHRVPADLRHVRAGRPAGDAEAPRRRPGGHVL</sequence>
<proteinExistence type="predicted"/>
<feature type="compositionally biased region" description="Low complexity" evidence="1">
    <location>
        <begin position="381"/>
        <end position="390"/>
    </location>
</feature>
<dbReference type="EMBL" id="CADCTL010000133">
    <property type="protein sequence ID" value="CAA9247683.1"/>
    <property type="molecule type" value="Genomic_DNA"/>
</dbReference>
<evidence type="ECO:0000256" key="1">
    <source>
        <dbReference type="SAM" id="MobiDB-lite"/>
    </source>
</evidence>
<name>A0A6J4IE28_9PROT</name>
<feature type="non-terminal residue" evidence="2">
    <location>
        <position position="437"/>
    </location>
</feature>
<protein>
    <submittedName>
        <fullName evidence="2">ABC exporter permease subunit of DevC family</fullName>
    </submittedName>
</protein>
<feature type="compositionally biased region" description="Basic and acidic residues" evidence="1">
    <location>
        <begin position="218"/>
        <end position="237"/>
    </location>
</feature>
<feature type="compositionally biased region" description="Low complexity" evidence="1">
    <location>
        <begin position="21"/>
        <end position="33"/>
    </location>
</feature>
<evidence type="ECO:0000313" key="2">
    <source>
        <dbReference type="EMBL" id="CAA9247683.1"/>
    </source>
</evidence>